<dbReference type="InterPro" id="IPR002938">
    <property type="entry name" value="FAD-bd"/>
</dbReference>
<keyword evidence="7" id="KW-1185">Reference proteome</keyword>
<dbReference type="EMBL" id="MU860312">
    <property type="protein sequence ID" value="KAK4234946.1"/>
    <property type="molecule type" value="Genomic_DNA"/>
</dbReference>
<sequence length="439" mass="47702">MSGDSRLRVLIVGASIAGPTAAYWFAKAGARVTVIERFPQLRTSGQNIDIRTVGVTVMRKMPGMEAAVRAKTVPMSGISFLSTSGRPVATIKPSGNPDQQALISEYEILRGDLAKILYDMTKDNDNITYVFGEQVSSIQQHDHNNDGPVTVTFANNTLPPSDFDLVVACDGATSRTRALGLGCALREHIHPQNRWAAYFSLPRDGLLDNNNSDLGELYSAPGGRLTAVAPDAKPGVARATLMAYYPPPNNNNNTDSPMRAFREAQKQGDAALKQFIAHQWTNAGWKCDIIISGMLQSQDFYATEIAQVKTPSLHRGRFVLVGDAGYAPGPTGTGTSLAMAGAYVLAGEVGIKHRGDLKAGLRGYEDVMRPIVEDLQRIPPGLGAVFAPQTWWGLWVRNLVLWFVWRTGFLGLVQRVVGMFAGAFAGAEKYTLPEYEWEG</sequence>
<evidence type="ECO:0000256" key="2">
    <source>
        <dbReference type="ARBA" id="ARBA00022827"/>
    </source>
</evidence>
<evidence type="ECO:0000259" key="5">
    <source>
        <dbReference type="Pfam" id="PF01494"/>
    </source>
</evidence>
<keyword evidence="2" id="KW-0274">FAD</keyword>
<dbReference type="InterPro" id="IPR051704">
    <property type="entry name" value="FAD_aromatic-hydroxylase"/>
</dbReference>
<reference evidence="6" key="2">
    <citation type="submission" date="2023-05" db="EMBL/GenBank/DDBJ databases">
        <authorList>
            <consortium name="Lawrence Berkeley National Laboratory"/>
            <person name="Steindorff A."/>
            <person name="Hensen N."/>
            <person name="Bonometti L."/>
            <person name="Westerberg I."/>
            <person name="Brannstrom I.O."/>
            <person name="Guillou S."/>
            <person name="Cros-Aarteil S."/>
            <person name="Calhoun S."/>
            <person name="Haridas S."/>
            <person name="Kuo A."/>
            <person name="Mondo S."/>
            <person name="Pangilinan J."/>
            <person name="Riley R."/>
            <person name="Labutti K."/>
            <person name="Andreopoulos B."/>
            <person name="Lipzen A."/>
            <person name="Chen C."/>
            <person name="Yanf M."/>
            <person name="Daum C."/>
            <person name="Ng V."/>
            <person name="Clum A."/>
            <person name="Ohm R."/>
            <person name="Martin F."/>
            <person name="Silar P."/>
            <person name="Natvig D."/>
            <person name="Lalanne C."/>
            <person name="Gautier V."/>
            <person name="Ament-Velasquez S.L."/>
            <person name="Kruys A."/>
            <person name="Hutchinson M.I."/>
            <person name="Powell A.J."/>
            <person name="Barry K."/>
            <person name="Miller A.N."/>
            <person name="Grigoriev I.V."/>
            <person name="Debuchy R."/>
            <person name="Gladieux P."/>
            <person name="Thoren M.H."/>
            <person name="Johannesson H."/>
        </authorList>
    </citation>
    <scope>NUCLEOTIDE SEQUENCE</scope>
    <source>
        <strain evidence="6">CBS 532.94</strain>
    </source>
</reference>
<dbReference type="Pfam" id="PF01494">
    <property type="entry name" value="FAD_binding_3"/>
    <property type="match status" value="1"/>
</dbReference>
<dbReference type="Gene3D" id="3.50.50.60">
    <property type="entry name" value="FAD/NAD(P)-binding domain"/>
    <property type="match status" value="1"/>
</dbReference>
<dbReference type="InterPro" id="IPR036188">
    <property type="entry name" value="FAD/NAD-bd_sf"/>
</dbReference>
<dbReference type="GO" id="GO:0071949">
    <property type="term" value="F:FAD binding"/>
    <property type="evidence" value="ECO:0007669"/>
    <property type="project" value="InterPro"/>
</dbReference>
<keyword evidence="4" id="KW-1133">Transmembrane helix</keyword>
<evidence type="ECO:0000256" key="4">
    <source>
        <dbReference type="SAM" id="Phobius"/>
    </source>
</evidence>
<keyword evidence="4" id="KW-0472">Membrane</keyword>
<evidence type="ECO:0000313" key="6">
    <source>
        <dbReference type="EMBL" id="KAK4234946.1"/>
    </source>
</evidence>
<keyword evidence="1" id="KW-0285">Flavoprotein</keyword>
<comment type="caution">
    <text evidence="6">The sequence shown here is derived from an EMBL/GenBank/DDBJ whole genome shotgun (WGS) entry which is preliminary data.</text>
</comment>
<dbReference type="SUPFAM" id="SSF51905">
    <property type="entry name" value="FAD/NAD(P)-binding domain"/>
    <property type="match status" value="1"/>
</dbReference>
<protein>
    <submittedName>
        <fullName evidence="6">Oxidoreductase</fullName>
    </submittedName>
</protein>
<feature type="transmembrane region" description="Helical" evidence="4">
    <location>
        <begin position="7"/>
        <end position="26"/>
    </location>
</feature>
<evidence type="ECO:0000313" key="7">
    <source>
        <dbReference type="Proteomes" id="UP001303760"/>
    </source>
</evidence>
<feature type="domain" description="FAD-binding" evidence="5">
    <location>
        <begin position="7"/>
        <end position="373"/>
    </location>
</feature>
<name>A0AAN7H4S3_9PEZI</name>
<keyword evidence="3" id="KW-0560">Oxidoreductase</keyword>
<dbReference type="Gene3D" id="3.30.9.10">
    <property type="entry name" value="D-Amino Acid Oxidase, subunit A, domain 2"/>
    <property type="match status" value="1"/>
</dbReference>
<gene>
    <name evidence="6" type="ORF">C8A03DRAFT_37231</name>
</gene>
<reference evidence="6" key="1">
    <citation type="journal article" date="2023" name="Mol. Phylogenet. Evol.">
        <title>Genome-scale phylogeny and comparative genomics of the fungal order Sordariales.</title>
        <authorList>
            <person name="Hensen N."/>
            <person name="Bonometti L."/>
            <person name="Westerberg I."/>
            <person name="Brannstrom I.O."/>
            <person name="Guillou S."/>
            <person name="Cros-Aarteil S."/>
            <person name="Calhoun S."/>
            <person name="Haridas S."/>
            <person name="Kuo A."/>
            <person name="Mondo S."/>
            <person name="Pangilinan J."/>
            <person name="Riley R."/>
            <person name="LaButti K."/>
            <person name="Andreopoulos B."/>
            <person name="Lipzen A."/>
            <person name="Chen C."/>
            <person name="Yan M."/>
            <person name="Daum C."/>
            <person name="Ng V."/>
            <person name="Clum A."/>
            <person name="Steindorff A."/>
            <person name="Ohm R.A."/>
            <person name="Martin F."/>
            <person name="Silar P."/>
            <person name="Natvig D.O."/>
            <person name="Lalanne C."/>
            <person name="Gautier V."/>
            <person name="Ament-Velasquez S.L."/>
            <person name="Kruys A."/>
            <person name="Hutchinson M.I."/>
            <person name="Powell A.J."/>
            <person name="Barry K."/>
            <person name="Miller A.N."/>
            <person name="Grigoriev I.V."/>
            <person name="Debuchy R."/>
            <person name="Gladieux P."/>
            <person name="Hiltunen Thoren M."/>
            <person name="Johannesson H."/>
        </authorList>
    </citation>
    <scope>NUCLEOTIDE SEQUENCE</scope>
    <source>
        <strain evidence="6">CBS 532.94</strain>
    </source>
</reference>
<dbReference type="PRINTS" id="PR00420">
    <property type="entry name" value="RNGMNOXGNASE"/>
</dbReference>
<keyword evidence="4" id="KW-0812">Transmembrane</keyword>
<organism evidence="6 7">
    <name type="scientific">Achaetomium macrosporum</name>
    <dbReference type="NCBI Taxonomy" id="79813"/>
    <lineage>
        <taxon>Eukaryota</taxon>
        <taxon>Fungi</taxon>
        <taxon>Dikarya</taxon>
        <taxon>Ascomycota</taxon>
        <taxon>Pezizomycotina</taxon>
        <taxon>Sordariomycetes</taxon>
        <taxon>Sordariomycetidae</taxon>
        <taxon>Sordariales</taxon>
        <taxon>Chaetomiaceae</taxon>
        <taxon>Achaetomium</taxon>
    </lineage>
</organism>
<dbReference type="GO" id="GO:0016491">
    <property type="term" value="F:oxidoreductase activity"/>
    <property type="evidence" value="ECO:0007669"/>
    <property type="project" value="UniProtKB-KW"/>
</dbReference>
<evidence type="ECO:0000256" key="3">
    <source>
        <dbReference type="ARBA" id="ARBA00023002"/>
    </source>
</evidence>
<proteinExistence type="predicted"/>
<dbReference type="Proteomes" id="UP001303760">
    <property type="component" value="Unassembled WGS sequence"/>
</dbReference>
<accession>A0AAN7H4S3</accession>
<evidence type="ECO:0000256" key="1">
    <source>
        <dbReference type="ARBA" id="ARBA00022630"/>
    </source>
</evidence>
<dbReference type="AlphaFoldDB" id="A0AAN7H4S3"/>
<dbReference type="PANTHER" id="PTHR46865:SF2">
    <property type="entry name" value="MONOOXYGENASE"/>
    <property type="match status" value="1"/>
</dbReference>
<dbReference type="PANTHER" id="PTHR46865">
    <property type="entry name" value="OXIDOREDUCTASE-RELATED"/>
    <property type="match status" value="1"/>
</dbReference>